<evidence type="ECO:0000256" key="1">
    <source>
        <dbReference type="SAM" id="MobiDB-lite"/>
    </source>
</evidence>
<dbReference type="InterPro" id="IPR036249">
    <property type="entry name" value="Thioredoxin-like_sf"/>
</dbReference>
<evidence type="ECO:0000259" key="2">
    <source>
        <dbReference type="PROSITE" id="PS51384"/>
    </source>
</evidence>
<comment type="caution">
    <text evidence="3">The sequence shown here is derived from an EMBL/GenBank/DDBJ whole genome shotgun (WGS) entry which is preliminary data.</text>
</comment>
<dbReference type="InterPro" id="IPR017927">
    <property type="entry name" value="FAD-bd_FR_type"/>
</dbReference>
<dbReference type="SUPFAM" id="SSF63380">
    <property type="entry name" value="Riboflavin synthase domain-like"/>
    <property type="match status" value="1"/>
</dbReference>
<proteinExistence type="predicted"/>
<evidence type="ECO:0000313" key="4">
    <source>
        <dbReference type="Proteomes" id="UP001165160"/>
    </source>
</evidence>
<accession>A0A9W7EXN3</accession>
<dbReference type="Gene3D" id="3.40.50.80">
    <property type="entry name" value="Nucleotide-binding domain of ferredoxin-NADP reductase (FNR) module"/>
    <property type="match status" value="1"/>
</dbReference>
<reference evidence="4" key="1">
    <citation type="journal article" date="2023" name="Commun. Biol.">
        <title>Genome analysis of Parmales, the sister group of diatoms, reveals the evolutionary specialization of diatoms from phago-mixotrophs to photoautotrophs.</title>
        <authorList>
            <person name="Ban H."/>
            <person name="Sato S."/>
            <person name="Yoshikawa S."/>
            <person name="Yamada K."/>
            <person name="Nakamura Y."/>
            <person name="Ichinomiya M."/>
            <person name="Sato N."/>
            <person name="Blanc-Mathieu R."/>
            <person name="Endo H."/>
            <person name="Kuwata A."/>
            <person name="Ogata H."/>
        </authorList>
    </citation>
    <scope>NUCLEOTIDE SEQUENCE [LARGE SCALE GENOMIC DNA]</scope>
    <source>
        <strain evidence="4">NIES 3699</strain>
    </source>
</reference>
<organism evidence="3 4">
    <name type="scientific">Triparma verrucosa</name>
    <dbReference type="NCBI Taxonomy" id="1606542"/>
    <lineage>
        <taxon>Eukaryota</taxon>
        <taxon>Sar</taxon>
        <taxon>Stramenopiles</taxon>
        <taxon>Ochrophyta</taxon>
        <taxon>Bolidophyceae</taxon>
        <taxon>Parmales</taxon>
        <taxon>Triparmaceae</taxon>
        <taxon>Triparma</taxon>
    </lineage>
</organism>
<dbReference type="CDD" id="cd02980">
    <property type="entry name" value="TRX_Fd_family"/>
    <property type="match status" value="1"/>
</dbReference>
<dbReference type="GO" id="GO:0016491">
    <property type="term" value="F:oxidoreductase activity"/>
    <property type="evidence" value="ECO:0007669"/>
    <property type="project" value="InterPro"/>
</dbReference>
<dbReference type="Gene3D" id="2.40.30.10">
    <property type="entry name" value="Translation factors"/>
    <property type="match status" value="1"/>
</dbReference>
<gene>
    <name evidence="3" type="ORF">TrVE_jg1279</name>
</gene>
<feature type="domain" description="FAD-binding FR-type" evidence="2">
    <location>
        <begin position="165"/>
        <end position="296"/>
    </location>
</feature>
<feature type="region of interest" description="Disordered" evidence="1">
    <location>
        <begin position="186"/>
        <end position="212"/>
    </location>
</feature>
<evidence type="ECO:0000313" key="3">
    <source>
        <dbReference type="EMBL" id="GMH94262.1"/>
    </source>
</evidence>
<dbReference type="InterPro" id="IPR039261">
    <property type="entry name" value="FNR_nucleotide-bd"/>
</dbReference>
<dbReference type="Gene3D" id="3.40.30.10">
    <property type="entry name" value="Glutaredoxin"/>
    <property type="match status" value="1"/>
</dbReference>
<dbReference type="InterPro" id="IPR017938">
    <property type="entry name" value="Riboflavin_synthase-like_b-brl"/>
</dbReference>
<keyword evidence="4" id="KW-1185">Reference proteome</keyword>
<sequence>MSPSVHVCQAGSCRRNGSEAVLLEIEELANALDGECKVKGSGCLGLCSRGPAAVSVTEGREQRSHVNLDSLEASANVVETATGTKPRLDDPGLLTRLSGVRAMRMREQAISQYRWNGALNSILDEVQDKAKRGKSSGDLERLLAEVLVKSGFKNPPFDTMPSKIEDYTQWTLEDVTKLTRHSAVFHFKSNDRKRGTPNPRGGGRSPPKPKTWHTTLLGEVGKNEEGPLPWVERDYTPISGALEWERGTCDILIKIYKDGAATSWLHRVLTAWEASGRPDAGLKVWLSKPVLTLSVPYLVSGDAASFSPASVLLLLAGTGIVAMPQVLHHRDPYGKIGISVPKRHQLHVPVDMVFSCRADDVLMLDEITERCKEASEYANTEPKPPQINKGLRNCTLLLTDAKASAENSPFPNVTCSANDLNDLKSLPNAEVLESRLSLEIVRGALAKMPEPCRVVVSGPSAFNQAARNMLLEERVSDEAITILEA</sequence>
<dbReference type="PROSITE" id="PS51384">
    <property type="entry name" value="FAD_FR"/>
    <property type="match status" value="1"/>
</dbReference>
<dbReference type="AlphaFoldDB" id="A0A9W7EXN3"/>
<protein>
    <recommendedName>
        <fullName evidence="2">FAD-binding FR-type domain-containing protein</fullName>
    </recommendedName>
</protein>
<dbReference type="Proteomes" id="UP001165160">
    <property type="component" value="Unassembled WGS sequence"/>
</dbReference>
<name>A0A9W7EXN3_9STRA</name>
<dbReference type="SUPFAM" id="SSF52343">
    <property type="entry name" value="Ferredoxin reductase-like, C-terminal NADP-linked domain"/>
    <property type="match status" value="1"/>
</dbReference>
<dbReference type="SUPFAM" id="SSF52833">
    <property type="entry name" value="Thioredoxin-like"/>
    <property type="match status" value="1"/>
</dbReference>
<dbReference type="EMBL" id="BRXX01000152">
    <property type="protein sequence ID" value="GMH94262.1"/>
    <property type="molecule type" value="Genomic_DNA"/>
</dbReference>